<protein>
    <submittedName>
        <fullName evidence="3">Uncharacterized protein</fullName>
    </submittedName>
</protein>
<feature type="compositionally biased region" description="Pro residues" evidence="1">
    <location>
        <begin position="36"/>
        <end position="45"/>
    </location>
</feature>
<gene>
    <name evidence="3" type="ORF">B296_00044070</name>
</gene>
<evidence type="ECO:0000256" key="1">
    <source>
        <dbReference type="SAM" id="MobiDB-lite"/>
    </source>
</evidence>
<evidence type="ECO:0000313" key="3">
    <source>
        <dbReference type="EMBL" id="RRT38575.1"/>
    </source>
</evidence>
<reference evidence="3 4" key="1">
    <citation type="journal article" date="2014" name="Agronomy (Basel)">
        <title>A Draft Genome Sequence for Ensete ventricosum, the Drought-Tolerant Tree Against Hunger.</title>
        <authorList>
            <person name="Harrison J."/>
            <person name="Moore K.A."/>
            <person name="Paszkiewicz K."/>
            <person name="Jones T."/>
            <person name="Grant M."/>
            <person name="Ambacheew D."/>
            <person name="Muzemil S."/>
            <person name="Studholme D.J."/>
        </authorList>
    </citation>
    <scope>NUCLEOTIDE SEQUENCE [LARGE SCALE GENOMIC DNA]</scope>
</reference>
<sequence length="117" mass="12176">VRGIANSKDSVLMEGLYMDDGVGVGSSFSQKDCPNPSSPSTPSSPPLRRRRLPSCPFCATVSYSPPSHLRSKLLPLLVAALAAATAPCGLVAGGHSLRVPHCKWLCPRVAAAPAGWP</sequence>
<dbReference type="EMBL" id="AMZH03021070">
    <property type="protein sequence ID" value="RRT38575.1"/>
    <property type="molecule type" value="Genomic_DNA"/>
</dbReference>
<keyword evidence="2" id="KW-1133">Transmembrane helix</keyword>
<proteinExistence type="predicted"/>
<dbReference type="AlphaFoldDB" id="A0A426XGG7"/>
<feature type="non-terminal residue" evidence="3">
    <location>
        <position position="1"/>
    </location>
</feature>
<dbReference type="Proteomes" id="UP000287651">
    <property type="component" value="Unassembled WGS sequence"/>
</dbReference>
<keyword evidence="2" id="KW-0472">Membrane</keyword>
<feature type="region of interest" description="Disordered" evidence="1">
    <location>
        <begin position="27"/>
        <end position="49"/>
    </location>
</feature>
<organism evidence="3 4">
    <name type="scientific">Ensete ventricosum</name>
    <name type="common">Abyssinian banana</name>
    <name type="synonym">Musa ensete</name>
    <dbReference type="NCBI Taxonomy" id="4639"/>
    <lineage>
        <taxon>Eukaryota</taxon>
        <taxon>Viridiplantae</taxon>
        <taxon>Streptophyta</taxon>
        <taxon>Embryophyta</taxon>
        <taxon>Tracheophyta</taxon>
        <taxon>Spermatophyta</taxon>
        <taxon>Magnoliopsida</taxon>
        <taxon>Liliopsida</taxon>
        <taxon>Zingiberales</taxon>
        <taxon>Musaceae</taxon>
        <taxon>Ensete</taxon>
    </lineage>
</organism>
<accession>A0A426XGG7</accession>
<name>A0A426XGG7_ENSVE</name>
<feature type="transmembrane region" description="Helical" evidence="2">
    <location>
        <begin position="73"/>
        <end position="93"/>
    </location>
</feature>
<comment type="caution">
    <text evidence="3">The sequence shown here is derived from an EMBL/GenBank/DDBJ whole genome shotgun (WGS) entry which is preliminary data.</text>
</comment>
<evidence type="ECO:0000313" key="4">
    <source>
        <dbReference type="Proteomes" id="UP000287651"/>
    </source>
</evidence>
<keyword evidence="2" id="KW-0812">Transmembrane</keyword>
<evidence type="ECO:0000256" key="2">
    <source>
        <dbReference type="SAM" id="Phobius"/>
    </source>
</evidence>